<dbReference type="PRINTS" id="PR00038">
    <property type="entry name" value="HTHLUXR"/>
</dbReference>
<evidence type="ECO:0000259" key="2">
    <source>
        <dbReference type="PROSITE" id="PS50043"/>
    </source>
</evidence>
<accession>A0A7J0C3K3</accession>
<dbReference type="InterPro" id="IPR039420">
    <property type="entry name" value="WalR-like"/>
</dbReference>
<dbReference type="InterPro" id="IPR000792">
    <property type="entry name" value="Tscrpt_reg_LuxR_C"/>
</dbReference>
<gene>
    <name evidence="3" type="ORF">Sfulv_13340</name>
</gene>
<dbReference type="PROSITE" id="PS50043">
    <property type="entry name" value="HTH_LUXR_2"/>
    <property type="match status" value="1"/>
</dbReference>
<dbReference type="EMBL" id="BLWC01000001">
    <property type="protein sequence ID" value="GFM96523.1"/>
    <property type="molecule type" value="Genomic_DNA"/>
</dbReference>
<keyword evidence="1" id="KW-0238">DNA-binding</keyword>
<dbReference type="SMART" id="SM00421">
    <property type="entry name" value="HTH_LUXR"/>
    <property type="match status" value="1"/>
</dbReference>
<dbReference type="GO" id="GO:0003677">
    <property type="term" value="F:DNA binding"/>
    <property type="evidence" value="ECO:0007669"/>
    <property type="project" value="UniProtKB-KW"/>
</dbReference>
<dbReference type="Pfam" id="PF00196">
    <property type="entry name" value="GerE"/>
    <property type="match status" value="1"/>
</dbReference>
<comment type="caution">
    <text evidence="3">The sequence shown here is derived from an EMBL/GenBank/DDBJ whole genome shotgun (WGS) entry which is preliminary data.</text>
</comment>
<sequence>MAEGATNREVAVRLSVSPRTVDHHLRNVFATLGIRSRTELARVLGRA</sequence>
<organism evidence="3 4">
    <name type="scientific">Streptomyces fulvorobeus</name>
    <dbReference type="NCBI Taxonomy" id="284028"/>
    <lineage>
        <taxon>Bacteria</taxon>
        <taxon>Bacillati</taxon>
        <taxon>Actinomycetota</taxon>
        <taxon>Actinomycetes</taxon>
        <taxon>Kitasatosporales</taxon>
        <taxon>Streptomycetaceae</taxon>
        <taxon>Streptomyces</taxon>
    </lineage>
</organism>
<evidence type="ECO:0000256" key="1">
    <source>
        <dbReference type="ARBA" id="ARBA00023125"/>
    </source>
</evidence>
<name>A0A7J0C3K3_9ACTN</name>
<dbReference type="InterPro" id="IPR036388">
    <property type="entry name" value="WH-like_DNA-bd_sf"/>
</dbReference>
<evidence type="ECO:0000313" key="3">
    <source>
        <dbReference type="EMBL" id="GFM96523.1"/>
    </source>
</evidence>
<dbReference type="PANTHER" id="PTHR43214">
    <property type="entry name" value="TWO-COMPONENT RESPONSE REGULATOR"/>
    <property type="match status" value="1"/>
</dbReference>
<dbReference type="PANTHER" id="PTHR43214:SF42">
    <property type="entry name" value="TRANSCRIPTIONAL REGULATORY PROTEIN DESR"/>
    <property type="match status" value="1"/>
</dbReference>
<dbReference type="CDD" id="cd06170">
    <property type="entry name" value="LuxR_C_like"/>
    <property type="match status" value="1"/>
</dbReference>
<dbReference type="InterPro" id="IPR016032">
    <property type="entry name" value="Sig_transdc_resp-reg_C-effctor"/>
</dbReference>
<dbReference type="Gene3D" id="1.10.10.10">
    <property type="entry name" value="Winged helix-like DNA-binding domain superfamily/Winged helix DNA-binding domain"/>
    <property type="match status" value="1"/>
</dbReference>
<feature type="domain" description="HTH luxR-type" evidence="2">
    <location>
        <begin position="1"/>
        <end position="47"/>
    </location>
</feature>
<dbReference type="AlphaFoldDB" id="A0A7J0C3K3"/>
<dbReference type="SUPFAM" id="SSF46894">
    <property type="entry name" value="C-terminal effector domain of the bipartite response regulators"/>
    <property type="match status" value="1"/>
</dbReference>
<reference evidence="3 4" key="1">
    <citation type="submission" date="2020-05" db="EMBL/GenBank/DDBJ databases">
        <title>Whole genome shotgun sequence of Streptomyces fulvorobeus NBRC 15897.</title>
        <authorList>
            <person name="Komaki H."/>
            <person name="Tamura T."/>
        </authorList>
    </citation>
    <scope>NUCLEOTIDE SEQUENCE [LARGE SCALE GENOMIC DNA]</scope>
    <source>
        <strain evidence="3 4">NBRC 15897</strain>
    </source>
</reference>
<proteinExistence type="predicted"/>
<protein>
    <recommendedName>
        <fullName evidence="2">HTH luxR-type domain-containing protein</fullName>
    </recommendedName>
</protein>
<keyword evidence="4" id="KW-1185">Reference proteome</keyword>
<dbReference type="GO" id="GO:0006355">
    <property type="term" value="P:regulation of DNA-templated transcription"/>
    <property type="evidence" value="ECO:0007669"/>
    <property type="project" value="InterPro"/>
</dbReference>
<dbReference type="Proteomes" id="UP000498980">
    <property type="component" value="Unassembled WGS sequence"/>
</dbReference>
<evidence type="ECO:0000313" key="4">
    <source>
        <dbReference type="Proteomes" id="UP000498980"/>
    </source>
</evidence>